<sequence>MPDKEYERKHKETNPVVAICYDFDKTLSPDDMQAQGYIQSVGYDVPDFWKKSNSLASDNEMDQNLAYMYTMKQESEGKVLFTKEKLAEYGASVQLFPGVEQWFERIREYGKSQGVIVEHYIISSGLKEMIEGTAVAKAGAFEKIYASSFYYNEKGVAVWPAQVVNYTNKTQFLFRIEKGVLDINDSAVNESFSPEEMRVPFRNIVYIGDSDTDIPCMKLVTSYGGHSIGVYNAESKDKTKVYKMMRDGRIKYFAPADYREGTELDLLVKAIINRTAANEALETLHYKYKIERIKADKESNEEERKRTDLLISLENSGSFATTHSLISELQEIDDWSYEEKEILFQIALDNSQVRYILRDLDVETFYRKLLKSMKTMTSNAQEVKDILESDD</sequence>
<dbReference type="EMBL" id="AP023420">
    <property type="protein sequence ID" value="BCK83598.1"/>
    <property type="molecule type" value="Genomic_DNA"/>
</dbReference>
<organism evidence="1 2">
    <name type="scientific">Pusillibacter faecalis</name>
    <dbReference type="NCBI Taxonomy" id="2714358"/>
    <lineage>
        <taxon>Bacteria</taxon>
        <taxon>Bacillati</taxon>
        <taxon>Bacillota</taxon>
        <taxon>Clostridia</taxon>
        <taxon>Eubacteriales</taxon>
        <taxon>Oscillospiraceae</taxon>
        <taxon>Pusillibacter</taxon>
    </lineage>
</organism>
<dbReference type="Proteomes" id="UP000679848">
    <property type="component" value="Chromosome"/>
</dbReference>
<gene>
    <name evidence="1" type="ORF">MM59RIKEN_09170</name>
</gene>
<dbReference type="KEGG" id="pfaa:MM59RIKEN_09170"/>
<dbReference type="RefSeq" id="WP_213542788.1">
    <property type="nucleotide sequence ID" value="NZ_AP023420.1"/>
</dbReference>
<dbReference type="InterPro" id="IPR036412">
    <property type="entry name" value="HAD-like_sf"/>
</dbReference>
<dbReference type="Gene3D" id="3.40.50.1000">
    <property type="entry name" value="HAD superfamily/HAD-like"/>
    <property type="match status" value="1"/>
</dbReference>
<keyword evidence="2" id="KW-1185">Reference proteome</keyword>
<name>A0A810Q5L0_9FIRM</name>
<dbReference type="AlphaFoldDB" id="A0A810Q5L0"/>
<reference evidence="1" key="1">
    <citation type="submission" date="2020-09" db="EMBL/GenBank/DDBJ databases">
        <title>New species isolated from human feces.</title>
        <authorList>
            <person name="Kitahara M."/>
            <person name="Shigeno Y."/>
            <person name="Shime M."/>
            <person name="Matsumoto Y."/>
            <person name="Nakamura S."/>
            <person name="Motooka D."/>
            <person name="Fukuoka S."/>
            <person name="Nishikawa H."/>
            <person name="Benno Y."/>
        </authorList>
    </citation>
    <scope>NUCLEOTIDE SEQUENCE</scope>
    <source>
        <strain evidence="1">MM59</strain>
    </source>
</reference>
<dbReference type="SUPFAM" id="SSF56784">
    <property type="entry name" value="HAD-like"/>
    <property type="match status" value="1"/>
</dbReference>
<protein>
    <submittedName>
        <fullName evidence="1">Haloacid dehalogenase</fullName>
    </submittedName>
</protein>
<evidence type="ECO:0000313" key="2">
    <source>
        <dbReference type="Proteomes" id="UP000679848"/>
    </source>
</evidence>
<dbReference type="Pfam" id="PF12710">
    <property type="entry name" value="HAD"/>
    <property type="match status" value="1"/>
</dbReference>
<accession>A0A810Q5L0</accession>
<evidence type="ECO:0000313" key="1">
    <source>
        <dbReference type="EMBL" id="BCK83598.1"/>
    </source>
</evidence>
<proteinExistence type="predicted"/>
<dbReference type="InterPro" id="IPR023214">
    <property type="entry name" value="HAD_sf"/>
</dbReference>